<proteinExistence type="predicted"/>
<dbReference type="Proteomes" id="UP000034215">
    <property type="component" value="Unassembled WGS sequence"/>
</dbReference>
<evidence type="ECO:0000313" key="2">
    <source>
        <dbReference type="EMBL" id="KKR41095.1"/>
    </source>
</evidence>
<dbReference type="EMBL" id="LBYA01000036">
    <property type="protein sequence ID" value="KKR41095.1"/>
    <property type="molecule type" value="Genomic_DNA"/>
</dbReference>
<sequence>MRDLGEWWNGIHATLKMSSTSVDKGSTPFSPTRKNEQNSVMARPAITAKTFLLLKKHYS</sequence>
<evidence type="ECO:0000256" key="1">
    <source>
        <dbReference type="SAM" id="MobiDB-lite"/>
    </source>
</evidence>
<dbReference type="AlphaFoldDB" id="A0A0G0T1Z9"/>
<gene>
    <name evidence="2" type="ORF">UT76_C0036G0012</name>
</gene>
<comment type="caution">
    <text evidence="2">The sequence shown here is derived from an EMBL/GenBank/DDBJ whole genome shotgun (WGS) entry which is preliminary data.</text>
</comment>
<reference evidence="2 3" key="1">
    <citation type="journal article" date="2015" name="Nature">
        <title>rRNA introns, odd ribosomes, and small enigmatic genomes across a large radiation of phyla.</title>
        <authorList>
            <person name="Brown C.T."/>
            <person name="Hug L.A."/>
            <person name="Thomas B.C."/>
            <person name="Sharon I."/>
            <person name="Castelle C.J."/>
            <person name="Singh A."/>
            <person name="Wilkins M.J."/>
            <person name="Williams K.H."/>
            <person name="Banfield J.F."/>
        </authorList>
    </citation>
    <scope>NUCLEOTIDE SEQUENCE [LARGE SCALE GENOMIC DNA]</scope>
</reference>
<name>A0A0G0T1Z9_9BACT</name>
<accession>A0A0G0T1Z9</accession>
<evidence type="ECO:0000313" key="3">
    <source>
        <dbReference type="Proteomes" id="UP000034215"/>
    </source>
</evidence>
<feature type="region of interest" description="Disordered" evidence="1">
    <location>
        <begin position="19"/>
        <end position="39"/>
    </location>
</feature>
<protein>
    <submittedName>
        <fullName evidence="2">Uncharacterized protein</fullName>
    </submittedName>
</protein>
<organism evidence="2 3">
    <name type="scientific">Candidatus Woesebacteria bacterium GW2011_GWB1_40_12</name>
    <dbReference type="NCBI Taxonomy" id="1618576"/>
    <lineage>
        <taxon>Bacteria</taxon>
        <taxon>Candidatus Woeseibacteriota</taxon>
    </lineage>
</organism>